<dbReference type="InterPro" id="IPR050237">
    <property type="entry name" value="ATP-dep_AMP-bd_enzyme"/>
</dbReference>
<dbReference type="InterPro" id="IPR020845">
    <property type="entry name" value="AMP-binding_CS"/>
</dbReference>
<gene>
    <name evidence="2" type="ORF">ETD96_36075</name>
</gene>
<evidence type="ECO:0000313" key="2">
    <source>
        <dbReference type="EMBL" id="TMR29210.1"/>
    </source>
</evidence>
<accession>A0A5S4GS37</accession>
<dbReference type="PROSITE" id="PS00455">
    <property type="entry name" value="AMP_BINDING"/>
    <property type="match status" value="1"/>
</dbReference>
<evidence type="ECO:0000313" key="3">
    <source>
        <dbReference type="Proteomes" id="UP000305238"/>
    </source>
</evidence>
<reference evidence="2 3" key="1">
    <citation type="submission" date="2019-05" db="EMBL/GenBank/DDBJ databases">
        <title>Draft genome sequence of Actinomadura geliboluensis A8036.</title>
        <authorList>
            <person name="Saricaoglu S."/>
            <person name="Isik K."/>
        </authorList>
    </citation>
    <scope>NUCLEOTIDE SEQUENCE [LARGE SCALE GENOMIC DNA]</scope>
    <source>
        <strain evidence="2 3">A8036</strain>
    </source>
</reference>
<proteinExistence type="predicted"/>
<name>A0A5S4GS37_9ACTN</name>
<dbReference type="SUPFAM" id="SSF56801">
    <property type="entry name" value="Acetyl-CoA synthetase-like"/>
    <property type="match status" value="1"/>
</dbReference>
<sequence>MIQERSPAVSPLYLRAGWWRHRRPDAVACRCPDGEATTFAQLSELVAETAAALARAGVREGTRTAVMVPPGPQLWAAVLALARLRAVPVLVDPGLPFGEIRRCLRRARPEAYIAIPRAQAARLLLGWARSARVVVTVGPRWLSWGARMDALRDAASGDPRQWPEPRVDDVALIGYTSGSTGPPKGVPLRHRQLAAQLDALAALDVVSPGSVMLSAFAPFALAATAFGAAALVPDTDPRHPGRADPAALSTAVLRHGVTAMFAPPALLDRLARHCLDRGIILEPLRHVLAAGAPLPAGTRERMRAVIRDRARLLSVYGATECLPVAAIESREHAGTDAATAAGKGTCLGEPLPGVRVRVIPVTDGPIRRWSENLPVPAGALGEIAVSAPMVADPYLDDPAATALARIPDGGGDWHRTGDLGRIDAEGRLWFAGRKSERVRTGRGDLCTEQVEPLFADVPGLRRAALVGVGPEGAQRPVLVVEPVPELGRRERPGLIAAVLDAAEERAPAAGIHDVLVRRDLPVDARHQSKIRRHELARWAARKLDGRGR</sequence>
<dbReference type="InterPro" id="IPR000873">
    <property type="entry name" value="AMP-dep_synth/lig_dom"/>
</dbReference>
<protein>
    <submittedName>
        <fullName evidence="2">Peptide synthase</fullName>
    </submittedName>
</protein>
<dbReference type="Proteomes" id="UP000305238">
    <property type="component" value="Unassembled WGS sequence"/>
</dbReference>
<keyword evidence="3" id="KW-1185">Reference proteome</keyword>
<dbReference type="NCBIfam" id="NF006754">
    <property type="entry name" value="PRK09274.1"/>
    <property type="match status" value="1"/>
</dbReference>
<comment type="caution">
    <text evidence="2">The sequence shown here is derived from an EMBL/GenBank/DDBJ whole genome shotgun (WGS) entry which is preliminary data.</text>
</comment>
<organism evidence="2 3">
    <name type="scientific">Actinomadura geliboluensis</name>
    <dbReference type="NCBI Taxonomy" id="882440"/>
    <lineage>
        <taxon>Bacteria</taxon>
        <taxon>Bacillati</taxon>
        <taxon>Actinomycetota</taxon>
        <taxon>Actinomycetes</taxon>
        <taxon>Streptosporangiales</taxon>
        <taxon>Thermomonosporaceae</taxon>
        <taxon>Actinomadura</taxon>
    </lineage>
</organism>
<evidence type="ECO:0000259" key="1">
    <source>
        <dbReference type="Pfam" id="PF00501"/>
    </source>
</evidence>
<dbReference type="PANTHER" id="PTHR43767">
    <property type="entry name" value="LONG-CHAIN-FATTY-ACID--COA LIGASE"/>
    <property type="match status" value="1"/>
</dbReference>
<dbReference type="EMBL" id="VCKZ01000393">
    <property type="protein sequence ID" value="TMR29210.1"/>
    <property type="molecule type" value="Genomic_DNA"/>
</dbReference>
<dbReference type="Gene3D" id="3.40.50.12780">
    <property type="entry name" value="N-terminal domain of ligase-like"/>
    <property type="match status" value="1"/>
</dbReference>
<dbReference type="AlphaFoldDB" id="A0A5S4GS37"/>
<dbReference type="Pfam" id="PF00501">
    <property type="entry name" value="AMP-binding"/>
    <property type="match status" value="1"/>
</dbReference>
<dbReference type="InterPro" id="IPR042099">
    <property type="entry name" value="ANL_N_sf"/>
</dbReference>
<dbReference type="RefSeq" id="WP_240808482.1">
    <property type="nucleotide sequence ID" value="NZ_JASWDG010000067.1"/>
</dbReference>
<dbReference type="PANTHER" id="PTHR43767:SF1">
    <property type="entry name" value="NONRIBOSOMAL PEPTIDE SYNTHASE PES1 (EUROFUNG)-RELATED"/>
    <property type="match status" value="1"/>
</dbReference>
<feature type="domain" description="AMP-dependent synthetase/ligase" evidence="1">
    <location>
        <begin position="20"/>
        <end position="395"/>
    </location>
</feature>